<comment type="pathway">
    <text evidence="2">Cofactor biosynthesis; ubiquinone biosynthesis.</text>
</comment>
<name>A0A940N1C8_9PROT</name>
<keyword evidence="6" id="KW-0560">Oxidoreductase</keyword>
<evidence type="ECO:0000256" key="6">
    <source>
        <dbReference type="ARBA" id="ARBA00023002"/>
    </source>
</evidence>
<comment type="caution">
    <text evidence="9">The sequence shown here is derived from an EMBL/GenBank/DDBJ whole genome shotgun (WGS) entry which is preliminary data.</text>
</comment>
<reference evidence="9" key="1">
    <citation type="submission" date="2021-03" db="EMBL/GenBank/DDBJ databases">
        <authorList>
            <person name="So Y."/>
        </authorList>
    </citation>
    <scope>NUCLEOTIDE SEQUENCE</scope>
    <source>
        <strain evidence="9">SG15</strain>
    </source>
</reference>
<dbReference type="InterPro" id="IPR051205">
    <property type="entry name" value="UbiH/COQ6_monooxygenase"/>
</dbReference>
<evidence type="ECO:0000256" key="7">
    <source>
        <dbReference type="ARBA" id="ARBA00023033"/>
    </source>
</evidence>
<dbReference type="InterPro" id="IPR036188">
    <property type="entry name" value="FAD/NAD-bd_sf"/>
</dbReference>
<comment type="similarity">
    <text evidence="3">Belongs to the UbiH/COQ6 family.</text>
</comment>
<dbReference type="InterPro" id="IPR010971">
    <property type="entry name" value="UbiH/COQ6"/>
</dbReference>
<dbReference type="AlphaFoldDB" id="A0A940N1C8"/>
<dbReference type="Gene3D" id="3.50.50.60">
    <property type="entry name" value="FAD/NAD(P)-binding domain"/>
    <property type="match status" value="2"/>
</dbReference>
<dbReference type="PANTHER" id="PTHR43876:SF7">
    <property type="entry name" value="UBIQUINONE BIOSYNTHESIS MONOOXYGENASE COQ6, MITOCHONDRIAL"/>
    <property type="match status" value="1"/>
</dbReference>
<keyword evidence="10" id="KW-1185">Reference proteome</keyword>
<dbReference type="GO" id="GO:0071949">
    <property type="term" value="F:FAD binding"/>
    <property type="evidence" value="ECO:0007669"/>
    <property type="project" value="InterPro"/>
</dbReference>
<organism evidence="9 10">
    <name type="scientific">Roseomonas indoligenes</name>
    <dbReference type="NCBI Taxonomy" id="2820811"/>
    <lineage>
        <taxon>Bacteria</taxon>
        <taxon>Pseudomonadati</taxon>
        <taxon>Pseudomonadota</taxon>
        <taxon>Alphaproteobacteria</taxon>
        <taxon>Acetobacterales</taxon>
        <taxon>Roseomonadaceae</taxon>
        <taxon>Roseomonas</taxon>
    </lineage>
</organism>
<evidence type="ECO:0000256" key="5">
    <source>
        <dbReference type="ARBA" id="ARBA00022827"/>
    </source>
</evidence>
<keyword evidence="7 9" id="KW-0503">Monooxygenase</keyword>
<evidence type="ECO:0000256" key="4">
    <source>
        <dbReference type="ARBA" id="ARBA00022630"/>
    </source>
</evidence>
<evidence type="ECO:0000256" key="1">
    <source>
        <dbReference type="ARBA" id="ARBA00001974"/>
    </source>
</evidence>
<dbReference type="EMBL" id="JAGIZA010000013">
    <property type="protein sequence ID" value="MBP0494925.1"/>
    <property type="molecule type" value="Genomic_DNA"/>
</dbReference>
<proteinExistence type="inferred from homology"/>
<dbReference type="SUPFAM" id="SSF51905">
    <property type="entry name" value="FAD/NAD(P)-binding domain"/>
    <property type="match status" value="1"/>
</dbReference>
<evidence type="ECO:0000256" key="2">
    <source>
        <dbReference type="ARBA" id="ARBA00004749"/>
    </source>
</evidence>
<dbReference type="GO" id="GO:0004497">
    <property type="term" value="F:monooxygenase activity"/>
    <property type="evidence" value="ECO:0007669"/>
    <property type="project" value="UniProtKB-KW"/>
</dbReference>
<dbReference type="GO" id="GO:0016705">
    <property type="term" value="F:oxidoreductase activity, acting on paired donors, with incorporation or reduction of molecular oxygen"/>
    <property type="evidence" value="ECO:0007669"/>
    <property type="project" value="InterPro"/>
</dbReference>
<keyword evidence="4" id="KW-0285">Flavoprotein</keyword>
<dbReference type="Proteomes" id="UP000677537">
    <property type="component" value="Unassembled WGS sequence"/>
</dbReference>
<evidence type="ECO:0000256" key="3">
    <source>
        <dbReference type="ARBA" id="ARBA00005349"/>
    </source>
</evidence>
<dbReference type="InterPro" id="IPR018168">
    <property type="entry name" value="Ubi_Hdrlase_CS"/>
</dbReference>
<evidence type="ECO:0000259" key="8">
    <source>
        <dbReference type="Pfam" id="PF01494"/>
    </source>
</evidence>
<evidence type="ECO:0000313" key="10">
    <source>
        <dbReference type="Proteomes" id="UP000677537"/>
    </source>
</evidence>
<accession>A0A940N1C8</accession>
<comment type="cofactor">
    <cofactor evidence="1">
        <name>FAD</name>
        <dbReference type="ChEBI" id="CHEBI:57692"/>
    </cofactor>
</comment>
<dbReference type="FunFam" id="3.50.50.60:FF:000021">
    <property type="entry name" value="Ubiquinone biosynthesis monooxygenase COQ6"/>
    <property type="match status" value="1"/>
</dbReference>
<dbReference type="NCBIfam" id="TIGR01988">
    <property type="entry name" value="Ubi-OHases"/>
    <property type="match status" value="1"/>
</dbReference>
<evidence type="ECO:0000313" key="9">
    <source>
        <dbReference type="EMBL" id="MBP0494925.1"/>
    </source>
</evidence>
<dbReference type="RefSeq" id="WP_209375726.1">
    <property type="nucleotide sequence ID" value="NZ_JAGIZA010000013.1"/>
</dbReference>
<protein>
    <submittedName>
        <fullName evidence="9">FAD-dependent monooxygenase</fullName>
    </submittedName>
</protein>
<dbReference type="PRINTS" id="PR00420">
    <property type="entry name" value="RNGMNOXGNASE"/>
</dbReference>
<dbReference type="Pfam" id="PF01494">
    <property type="entry name" value="FAD_binding_3"/>
    <property type="match status" value="1"/>
</dbReference>
<keyword evidence="5" id="KW-0274">FAD</keyword>
<dbReference type="PANTHER" id="PTHR43876">
    <property type="entry name" value="UBIQUINONE BIOSYNTHESIS MONOOXYGENASE COQ6, MITOCHONDRIAL"/>
    <property type="match status" value="1"/>
</dbReference>
<dbReference type="GO" id="GO:0110142">
    <property type="term" value="C:ubiquinone biosynthesis complex"/>
    <property type="evidence" value="ECO:0007669"/>
    <property type="project" value="UniProtKB-ARBA"/>
</dbReference>
<feature type="domain" description="FAD-binding" evidence="8">
    <location>
        <begin position="11"/>
        <end position="372"/>
    </location>
</feature>
<dbReference type="InterPro" id="IPR002938">
    <property type="entry name" value="FAD-bd"/>
</dbReference>
<dbReference type="PROSITE" id="PS01304">
    <property type="entry name" value="UBIH"/>
    <property type="match status" value="1"/>
</dbReference>
<gene>
    <name evidence="9" type="ORF">J5Y10_19235</name>
</gene>
<sequence>MMPIPELPGAELDVLVIGAGPAGGTLAAALATAGLSVAVLDAQALPPMELPAFDGRAYAIAAGSRTLLEAAGVWALLPGKALGEPCAITGIRVSDGRPGERPSRLHLHFDAEEMGEEAFGWMVEARALRVALNARLAALPNLAVLAPMTAVLERRPEGVVARLSDGRSVRARLAVSAEGRNSSLRGGAGIGAARLDYRTHAIVCAIAHERPHRGGALEAFLPNGPFAQLPLSDMSPEGEGERAVAAREGFPHASAIVWSERADLAPHFMAMGAEGFAREVTRRMGDHLGRVRLVGGRWSYPLSALQAMRFTDTRLALVGDAAHGIHPIAGQGLNVGLRDVAALAELLVAAKRRGEDPGGAGVLAAYQAARRPDSLVMLGATHALERLFGNDFAPVRVARRLGIAAVDRMPGLKGFFARRAMGMGGGVASSLLTGRGGAG</sequence>
<dbReference type="GO" id="GO:0006744">
    <property type="term" value="P:ubiquinone biosynthetic process"/>
    <property type="evidence" value="ECO:0007669"/>
    <property type="project" value="InterPro"/>
</dbReference>